<dbReference type="HOGENOM" id="CLU_540072_0_0_1"/>
<keyword evidence="3" id="KW-1185">Reference proteome</keyword>
<evidence type="ECO:0000313" key="2">
    <source>
        <dbReference type="EnsemblMetazoa" id="tetur27g01000.1"/>
    </source>
</evidence>
<name>T1KYK3_TETUR</name>
<organism evidence="2 3">
    <name type="scientific">Tetranychus urticae</name>
    <name type="common">Two-spotted spider mite</name>
    <dbReference type="NCBI Taxonomy" id="32264"/>
    <lineage>
        <taxon>Eukaryota</taxon>
        <taxon>Metazoa</taxon>
        <taxon>Ecdysozoa</taxon>
        <taxon>Arthropoda</taxon>
        <taxon>Chelicerata</taxon>
        <taxon>Arachnida</taxon>
        <taxon>Acari</taxon>
        <taxon>Acariformes</taxon>
        <taxon>Trombidiformes</taxon>
        <taxon>Prostigmata</taxon>
        <taxon>Eleutherengona</taxon>
        <taxon>Raphignathae</taxon>
        <taxon>Tetranychoidea</taxon>
        <taxon>Tetranychidae</taxon>
        <taxon>Tetranychus</taxon>
    </lineage>
</organism>
<feature type="region of interest" description="Disordered" evidence="1">
    <location>
        <begin position="465"/>
        <end position="505"/>
    </location>
</feature>
<accession>T1KYK3</accession>
<reference evidence="3" key="1">
    <citation type="submission" date="2011-08" db="EMBL/GenBank/DDBJ databases">
        <authorList>
            <person name="Rombauts S."/>
        </authorList>
    </citation>
    <scope>NUCLEOTIDE SEQUENCE</scope>
    <source>
        <strain evidence="3">London</strain>
    </source>
</reference>
<protein>
    <submittedName>
        <fullName evidence="2">Uncharacterized protein</fullName>
    </submittedName>
</protein>
<evidence type="ECO:0000313" key="3">
    <source>
        <dbReference type="Proteomes" id="UP000015104"/>
    </source>
</evidence>
<feature type="region of interest" description="Disordered" evidence="1">
    <location>
        <begin position="192"/>
        <end position="244"/>
    </location>
</feature>
<reference evidence="2" key="2">
    <citation type="submission" date="2015-06" db="UniProtKB">
        <authorList>
            <consortium name="EnsemblMetazoa"/>
        </authorList>
    </citation>
    <scope>IDENTIFICATION</scope>
</reference>
<feature type="region of interest" description="Disordered" evidence="1">
    <location>
        <begin position="1"/>
        <end position="40"/>
    </location>
</feature>
<dbReference type="EnsemblMetazoa" id="tetur27g01000.1">
    <property type="protein sequence ID" value="tetur27g01000.1"/>
    <property type="gene ID" value="tetur27g01000"/>
</dbReference>
<feature type="compositionally biased region" description="Basic and acidic residues" evidence="1">
    <location>
        <begin position="465"/>
        <end position="493"/>
    </location>
</feature>
<evidence type="ECO:0000256" key="1">
    <source>
        <dbReference type="SAM" id="MobiDB-lite"/>
    </source>
</evidence>
<proteinExistence type="predicted"/>
<sequence length="505" mass="58233">MFGKDVNQQKKSSSSEPNNNESISRDESPRKKSKISRQKEKEIPCDKETVEYFLVVIVPLVLDIHEKDINQPVMIKISNQLFLDLDLNINQNFDLEDEMNLFFFRLKNKRISFRIIASGASSEVLKRNLSESIKQNQALANLKKIINFSENFIKIEQDPSAIMGEKLPYICMSQEEFSSLFKKEKKSKWESLSNSDETLDTRSNDHCVDDDDDDEASLPSVGENSEIKARSQKTKSTKEIDTQREESKRISYDCKLEKIQNVNAKLTEMKRQKMLLSEVDLSGIIIKSLIDIVSDIFELMELTDEEKEIGCNKVPEKDQTYKEIDKNRIFIEGMIELNLDAYEKAINQAKPNNACSIAYQLVRFAFPESYVNRVTLGKKNYTHAELASYDGYLDRGGNEEKIPLAYVFSFPDPFNEPNIGEFDPILGKKRLSCFFDHVFRRAGYEKYNEEQANKVRSRVIKELCSRNKDKESGQNNSKDQKQSDNSDNSDKIDSNILESDIFSKD</sequence>
<feature type="compositionally biased region" description="Low complexity" evidence="1">
    <location>
        <begin position="9"/>
        <end position="22"/>
    </location>
</feature>
<dbReference type="Proteomes" id="UP000015104">
    <property type="component" value="Unassembled WGS sequence"/>
</dbReference>
<dbReference type="AlphaFoldDB" id="T1KYK3"/>
<dbReference type="EMBL" id="CAEY01000714">
    <property type="status" value="NOT_ANNOTATED_CDS"/>
    <property type="molecule type" value="Genomic_DNA"/>
</dbReference>